<feature type="domain" description="CYTH" evidence="2">
    <location>
        <begin position="118"/>
        <end position="314"/>
    </location>
</feature>
<comment type="similarity">
    <text evidence="1">Belongs to the CutA family.</text>
</comment>
<comment type="caution">
    <text evidence="3">The sequence shown here is derived from an EMBL/GenBank/DDBJ whole genome shotgun (WGS) entry which is preliminary data.</text>
</comment>
<gene>
    <name evidence="3" type="ORF">BKA23_0136</name>
</gene>
<evidence type="ECO:0000259" key="2">
    <source>
        <dbReference type="PROSITE" id="PS51707"/>
    </source>
</evidence>
<name>A0A561E6Z6_9MICO</name>
<dbReference type="PANTHER" id="PTHR23419:SF8">
    <property type="entry name" value="FI09726P"/>
    <property type="match status" value="1"/>
</dbReference>
<dbReference type="AlphaFoldDB" id="A0A561E6Z6"/>
<dbReference type="Gene3D" id="2.40.320.10">
    <property type="entry name" value="Hypothetical Protein Pfu-838710-001"/>
    <property type="match status" value="1"/>
</dbReference>
<dbReference type="InterPro" id="IPR004323">
    <property type="entry name" value="Ion_tolerance_CutA"/>
</dbReference>
<reference evidence="3 4" key="1">
    <citation type="submission" date="2019-06" db="EMBL/GenBank/DDBJ databases">
        <title>Sequencing the genomes of 1000 actinobacteria strains.</title>
        <authorList>
            <person name="Klenk H.-P."/>
        </authorList>
    </citation>
    <scope>NUCLEOTIDE SEQUENCE [LARGE SCALE GENOMIC DNA]</scope>
    <source>
        <strain evidence="3 4">DSM 19560</strain>
    </source>
</reference>
<evidence type="ECO:0000256" key="1">
    <source>
        <dbReference type="ARBA" id="ARBA00010169"/>
    </source>
</evidence>
<dbReference type="InterPro" id="IPR011322">
    <property type="entry name" value="N-reg_PII-like_a/b"/>
</dbReference>
<accession>A0A561E6Z6</accession>
<sequence>MTDVTEQLLEVRIAVASAQEADSIAQVLVHERLAACVQQLPGMRSTYRWQGRVETATEILVTAKTSTAHFAGLAQRVRELHSYDVPEITAIQLGPVDETYAAWWRAALRPDDGMPQSHVETERKFTLPEGRPAPDAMEWPGVDAVGEAQHHHLQATYFDTTDVRLGRRGITLRRRTGGTDEGWHLKLPRDEDSRVEQWLPLGALGDGEVVPRGFAGQLTEVLAGEQLQPVCEVETRRVEREVSGRGVVLASVCEDYVWTRNLIDSSLDQAWREMEVELSHGGMDFLERVTAHLRECGVAQASISSKLRAAMGSLLRTDAVEQGVS</sequence>
<proteinExistence type="inferred from homology"/>
<evidence type="ECO:0000313" key="4">
    <source>
        <dbReference type="Proteomes" id="UP000318297"/>
    </source>
</evidence>
<dbReference type="PANTHER" id="PTHR23419">
    <property type="entry name" value="DIVALENT CATION TOLERANCE CUTA-RELATED"/>
    <property type="match status" value="1"/>
</dbReference>
<dbReference type="Proteomes" id="UP000318297">
    <property type="component" value="Unassembled WGS sequence"/>
</dbReference>
<dbReference type="InterPro" id="IPR015867">
    <property type="entry name" value="N-reg_PII/ATP_PRibTrfase_C"/>
</dbReference>
<organism evidence="3 4">
    <name type="scientific">Rudaeicoccus suwonensis</name>
    <dbReference type="NCBI Taxonomy" id="657409"/>
    <lineage>
        <taxon>Bacteria</taxon>
        <taxon>Bacillati</taxon>
        <taxon>Actinomycetota</taxon>
        <taxon>Actinomycetes</taxon>
        <taxon>Micrococcales</taxon>
        <taxon>Dermacoccaceae</taxon>
        <taxon>Rudaeicoccus</taxon>
    </lineage>
</organism>
<dbReference type="Gene3D" id="3.30.70.120">
    <property type="match status" value="1"/>
</dbReference>
<dbReference type="InterPro" id="IPR023577">
    <property type="entry name" value="CYTH_domain"/>
</dbReference>
<protein>
    <submittedName>
        <fullName evidence="3">Uncharacterized protein involved in tolerance to divalent cations</fullName>
    </submittedName>
</protein>
<keyword evidence="4" id="KW-1185">Reference proteome</keyword>
<dbReference type="GO" id="GO:0005507">
    <property type="term" value="F:copper ion binding"/>
    <property type="evidence" value="ECO:0007669"/>
    <property type="project" value="TreeGrafter"/>
</dbReference>
<dbReference type="OrthoDB" id="9777271at2"/>
<dbReference type="Pfam" id="PF03091">
    <property type="entry name" value="CutA1"/>
    <property type="match status" value="1"/>
</dbReference>
<dbReference type="SUPFAM" id="SSF54913">
    <property type="entry name" value="GlnB-like"/>
    <property type="match status" value="1"/>
</dbReference>
<dbReference type="RefSeq" id="WP_145224586.1">
    <property type="nucleotide sequence ID" value="NZ_VIVQ01000001.1"/>
</dbReference>
<dbReference type="Pfam" id="PF01928">
    <property type="entry name" value="CYTH"/>
    <property type="match status" value="1"/>
</dbReference>
<dbReference type="SUPFAM" id="SSF55154">
    <property type="entry name" value="CYTH-like phosphatases"/>
    <property type="match status" value="1"/>
</dbReference>
<dbReference type="InterPro" id="IPR033469">
    <property type="entry name" value="CYTH-like_dom_sf"/>
</dbReference>
<dbReference type="SMART" id="SM01118">
    <property type="entry name" value="CYTH"/>
    <property type="match status" value="1"/>
</dbReference>
<dbReference type="EMBL" id="VIVQ01000001">
    <property type="protein sequence ID" value="TWE11374.1"/>
    <property type="molecule type" value="Genomic_DNA"/>
</dbReference>
<dbReference type="GO" id="GO:0010038">
    <property type="term" value="P:response to metal ion"/>
    <property type="evidence" value="ECO:0007669"/>
    <property type="project" value="InterPro"/>
</dbReference>
<dbReference type="PROSITE" id="PS51707">
    <property type="entry name" value="CYTH"/>
    <property type="match status" value="1"/>
</dbReference>
<evidence type="ECO:0000313" key="3">
    <source>
        <dbReference type="EMBL" id="TWE11374.1"/>
    </source>
</evidence>
<dbReference type="CDD" id="cd07374">
    <property type="entry name" value="CYTH-like_Pase"/>
    <property type="match status" value="1"/>
</dbReference>